<protein>
    <submittedName>
        <fullName evidence="2">Bardet-Biedl syndrome 2 protein</fullName>
    </submittedName>
</protein>
<dbReference type="EMBL" id="BPLR01019076">
    <property type="protein sequence ID" value="GIZ04372.1"/>
    <property type="molecule type" value="Genomic_DNA"/>
</dbReference>
<sequence length="172" mass="19345">MEKSLFTSAHLLAKNTENDKPFRCQIFVHPLLVHYIRETTLIAIEINGFDYSNGALLLEFRNYEENSRIGSGNLKTAGRASQTHDEHGIIPATTQLKTDVSLETTNNTIIRSVLLYLPKGYLDGESHVVHPKENQLSSAIHIPLWPPKDLPIDLHIKAMIDTREVSISMCLS</sequence>
<evidence type="ECO:0000259" key="1">
    <source>
        <dbReference type="Pfam" id="PF14782"/>
    </source>
</evidence>
<dbReference type="PANTHER" id="PTHR32465">
    <property type="entry name" value="BARDET-BIEDL SYNDROME 2 PROTEIN"/>
    <property type="match status" value="1"/>
</dbReference>
<feature type="domain" description="BBS2 GAE" evidence="1">
    <location>
        <begin position="97"/>
        <end position="164"/>
    </location>
</feature>
<dbReference type="PANTHER" id="PTHR32465:SF0">
    <property type="entry name" value="BARDET-BIEDL SYNDROME 2 PROTEIN"/>
    <property type="match status" value="1"/>
</dbReference>
<dbReference type="GO" id="GO:0034464">
    <property type="term" value="C:BBSome"/>
    <property type="evidence" value="ECO:0007669"/>
    <property type="project" value="InterPro"/>
</dbReference>
<dbReference type="GO" id="GO:0016020">
    <property type="term" value="C:membrane"/>
    <property type="evidence" value="ECO:0007669"/>
    <property type="project" value="TreeGrafter"/>
</dbReference>
<dbReference type="Proteomes" id="UP001054945">
    <property type="component" value="Unassembled WGS sequence"/>
</dbReference>
<dbReference type="AlphaFoldDB" id="A0AAV4YDX8"/>
<keyword evidence="3" id="KW-1185">Reference proteome</keyword>
<dbReference type="GO" id="GO:0043005">
    <property type="term" value="C:neuron projection"/>
    <property type="evidence" value="ECO:0007669"/>
    <property type="project" value="TreeGrafter"/>
</dbReference>
<evidence type="ECO:0000313" key="3">
    <source>
        <dbReference type="Proteomes" id="UP001054945"/>
    </source>
</evidence>
<reference evidence="2 3" key="1">
    <citation type="submission" date="2021-06" db="EMBL/GenBank/DDBJ databases">
        <title>Caerostris extrusa draft genome.</title>
        <authorList>
            <person name="Kono N."/>
            <person name="Arakawa K."/>
        </authorList>
    </citation>
    <scope>NUCLEOTIDE SEQUENCE [LARGE SCALE GENOMIC DNA]</scope>
</reference>
<dbReference type="GO" id="GO:1905515">
    <property type="term" value="P:non-motile cilium assembly"/>
    <property type="evidence" value="ECO:0007669"/>
    <property type="project" value="InterPro"/>
</dbReference>
<dbReference type="GO" id="GO:0031514">
    <property type="term" value="C:motile cilium"/>
    <property type="evidence" value="ECO:0007669"/>
    <property type="project" value="TreeGrafter"/>
</dbReference>
<proteinExistence type="predicted"/>
<gene>
    <name evidence="2" type="primary">BBS2</name>
    <name evidence="2" type="ORF">CEXT_500091</name>
</gene>
<comment type="caution">
    <text evidence="2">The sequence shown here is derived from an EMBL/GenBank/DDBJ whole genome shotgun (WGS) entry which is preliminary data.</text>
</comment>
<dbReference type="InterPro" id="IPR016616">
    <property type="entry name" value="Bardet-Biedl_syndrome_2_prot"/>
</dbReference>
<dbReference type="InterPro" id="IPR029333">
    <property type="entry name" value="BBS2_GAE_dom"/>
</dbReference>
<organism evidence="2 3">
    <name type="scientific">Caerostris extrusa</name>
    <name type="common">Bark spider</name>
    <name type="synonym">Caerostris bankana</name>
    <dbReference type="NCBI Taxonomy" id="172846"/>
    <lineage>
        <taxon>Eukaryota</taxon>
        <taxon>Metazoa</taxon>
        <taxon>Ecdysozoa</taxon>
        <taxon>Arthropoda</taxon>
        <taxon>Chelicerata</taxon>
        <taxon>Arachnida</taxon>
        <taxon>Araneae</taxon>
        <taxon>Araneomorphae</taxon>
        <taxon>Entelegynae</taxon>
        <taxon>Araneoidea</taxon>
        <taxon>Araneidae</taxon>
        <taxon>Caerostris</taxon>
    </lineage>
</organism>
<accession>A0AAV4YDX8</accession>
<dbReference type="Pfam" id="PF14782">
    <property type="entry name" value="BBS2_GAE"/>
    <property type="match status" value="1"/>
</dbReference>
<name>A0AAV4YDX8_CAEEX</name>
<evidence type="ECO:0000313" key="2">
    <source>
        <dbReference type="EMBL" id="GIZ04372.1"/>
    </source>
</evidence>
<dbReference type="GO" id="GO:0036064">
    <property type="term" value="C:ciliary basal body"/>
    <property type="evidence" value="ECO:0007669"/>
    <property type="project" value="TreeGrafter"/>
</dbReference>